<proteinExistence type="predicted"/>
<dbReference type="Proteomes" id="UP000035268">
    <property type="component" value="Chromosome"/>
</dbReference>
<sequence length="79" mass="9190">MAMVRSNRQLNMFAGLCMAVLHFFYQNFYNTNHIDIAFKKCFFLKVEATVANNIPQMHKMDVRSQFGSNFCKVVKMSNA</sequence>
<feature type="transmembrane region" description="Helical" evidence="1">
    <location>
        <begin position="12"/>
        <end position="29"/>
    </location>
</feature>
<evidence type="ECO:0000313" key="3">
    <source>
        <dbReference type="Proteomes" id="UP000035268"/>
    </source>
</evidence>
<protein>
    <submittedName>
        <fullName evidence="2">Uncharacterized protein</fullName>
    </submittedName>
</protein>
<dbReference type="KEGG" id="vbl:L21SP4_01995"/>
<keyword evidence="1" id="KW-0472">Membrane</keyword>
<reference evidence="2 3" key="2">
    <citation type="journal article" date="2016" name="ISME J.">
        <title>Characterization of the first cultured representative of Verrucomicrobia subdivision 5 indicates the proposal of a novel phylum.</title>
        <authorList>
            <person name="Spring S."/>
            <person name="Bunk B."/>
            <person name="Sproer C."/>
            <person name="Schumann P."/>
            <person name="Rohde M."/>
            <person name="Tindall B.J."/>
            <person name="Klenk H.P."/>
        </authorList>
    </citation>
    <scope>NUCLEOTIDE SEQUENCE [LARGE SCALE GENOMIC DNA]</scope>
    <source>
        <strain evidence="2 3">L21-Fru-AB</strain>
    </source>
</reference>
<keyword evidence="1" id="KW-1133">Transmembrane helix</keyword>
<name>A0A0G3EM38_9BACT</name>
<evidence type="ECO:0000256" key="1">
    <source>
        <dbReference type="SAM" id="Phobius"/>
    </source>
</evidence>
<keyword evidence="3" id="KW-1185">Reference proteome</keyword>
<evidence type="ECO:0000313" key="2">
    <source>
        <dbReference type="EMBL" id="AKJ65229.1"/>
    </source>
</evidence>
<reference evidence="3" key="1">
    <citation type="submission" date="2015-02" db="EMBL/GenBank/DDBJ databases">
        <title>Description and complete genome sequence of the first cultured representative of the subdivision 5 of the Verrucomicrobia phylum.</title>
        <authorList>
            <person name="Spring S."/>
            <person name="Bunk B."/>
            <person name="Sproer C."/>
            <person name="Klenk H.-P."/>
        </authorList>
    </citation>
    <scope>NUCLEOTIDE SEQUENCE [LARGE SCALE GENOMIC DNA]</scope>
    <source>
        <strain evidence="3">L21-Fru-AB</strain>
    </source>
</reference>
<organism evidence="2 3">
    <name type="scientific">Kiritimatiella glycovorans</name>
    <dbReference type="NCBI Taxonomy" id="1307763"/>
    <lineage>
        <taxon>Bacteria</taxon>
        <taxon>Pseudomonadati</taxon>
        <taxon>Kiritimatiellota</taxon>
        <taxon>Kiritimatiellia</taxon>
        <taxon>Kiritimatiellales</taxon>
        <taxon>Kiritimatiellaceae</taxon>
        <taxon>Kiritimatiella</taxon>
    </lineage>
</organism>
<gene>
    <name evidence="2" type="ORF">L21SP4_01995</name>
</gene>
<keyword evidence="1" id="KW-0812">Transmembrane</keyword>
<accession>A0A0G3EM38</accession>
<dbReference type="AlphaFoldDB" id="A0A0G3EM38"/>
<dbReference type="EMBL" id="CP010904">
    <property type="protein sequence ID" value="AKJ65229.1"/>
    <property type="molecule type" value="Genomic_DNA"/>
</dbReference>